<dbReference type="PROSITE" id="PS00232">
    <property type="entry name" value="CADHERIN_1"/>
    <property type="match status" value="3"/>
</dbReference>
<feature type="domain" description="Cadherin" evidence="14">
    <location>
        <begin position="424"/>
        <end position="527"/>
    </location>
</feature>
<dbReference type="InterPro" id="IPR015919">
    <property type="entry name" value="Cadherin-like_sf"/>
</dbReference>
<gene>
    <name evidence="15" type="ORF">IRJ41_017417</name>
</gene>
<feature type="domain" description="Cadherin" evidence="14">
    <location>
        <begin position="242"/>
        <end position="346"/>
    </location>
</feature>
<dbReference type="Pfam" id="PF08266">
    <property type="entry name" value="Cadherin_2"/>
    <property type="match status" value="1"/>
</dbReference>
<dbReference type="FunFam" id="2.60.40.60:FF:000007">
    <property type="entry name" value="Protocadherin alpha 2"/>
    <property type="match status" value="1"/>
</dbReference>
<feature type="transmembrane region" description="Helical" evidence="12">
    <location>
        <begin position="401"/>
        <end position="419"/>
    </location>
</feature>
<feature type="chain" id="PRO_5040925732" evidence="13">
    <location>
        <begin position="29"/>
        <end position="752"/>
    </location>
</feature>
<dbReference type="CDD" id="cd11304">
    <property type="entry name" value="Cadherin_repeat"/>
    <property type="match status" value="4"/>
</dbReference>
<keyword evidence="16" id="KW-1185">Reference proteome</keyword>
<evidence type="ECO:0000313" key="15">
    <source>
        <dbReference type="EMBL" id="KAI7801528.1"/>
    </source>
</evidence>
<keyword evidence="7" id="KW-0130">Cell adhesion</keyword>
<evidence type="ECO:0000256" key="3">
    <source>
        <dbReference type="ARBA" id="ARBA00022692"/>
    </source>
</evidence>
<feature type="domain" description="Cadherin" evidence="14">
    <location>
        <begin position="133"/>
        <end position="241"/>
    </location>
</feature>
<dbReference type="FunFam" id="2.60.40.60:FF:000001">
    <property type="entry name" value="Protocadherin alpha 2"/>
    <property type="match status" value="1"/>
</dbReference>
<evidence type="ECO:0000313" key="16">
    <source>
        <dbReference type="Proteomes" id="UP001059041"/>
    </source>
</evidence>
<dbReference type="EMBL" id="JAFHDT010000013">
    <property type="protein sequence ID" value="KAI7801528.1"/>
    <property type="molecule type" value="Genomic_DNA"/>
</dbReference>
<dbReference type="FunFam" id="2.60.40.60:FF:000002">
    <property type="entry name" value="Protocadherin alpha 2"/>
    <property type="match status" value="1"/>
</dbReference>
<dbReference type="InterPro" id="IPR002126">
    <property type="entry name" value="Cadherin-like_dom"/>
</dbReference>
<dbReference type="GO" id="GO:0007156">
    <property type="term" value="P:homophilic cell adhesion via plasma membrane adhesion molecules"/>
    <property type="evidence" value="ECO:0007669"/>
    <property type="project" value="InterPro"/>
</dbReference>
<dbReference type="FunFam" id="2.60.40.60:FF:000006">
    <property type="entry name" value="Protocadherin alpha 2"/>
    <property type="match status" value="1"/>
</dbReference>
<evidence type="ECO:0000256" key="8">
    <source>
        <dbReference type="ARBA" id="ARBA00022989"/>
    </source>
</evidence>
<proteinExistence type="predicted"/>
<comment type="subcellular location">
    <subcellularLocation>
        <location evidence="1">Cell membrane</location>
        <topology evidence="1">Single-pass type I membrane protein</topology>
    </subcellularLocation>
</comment>
<evidence type="ECO:0000256" key="11">
    <source>
        <dbReference type="PROSITE-ProRule" id="PRU00043"/>
    </source>
</evidence>
<keyword evidence="3 12" id="KW-0812">Transmembrane</keyword>
<dbReference type="SMART" id="SM00112">
    <property type="entry name" value="CA"/>
    <property type="match status" value="4"/>
</dbReference>
<dbReference type="Pfam" id="PF00028">
    <property type="entry name" value="Cadherin"/>
    <property type="match status" value="4"/>
</dbReference>
<keyword evidence="6 11" id="KW-0106">Calcium</keyword>
<dbReference type="FunFam" id="2.60.40.60:FF:000004">
    <property type="entry name" value="Protocadherin 1 gamma 2"/>
    <property type="match status" value="1"/>
</dbReference>
<dbReference type="SUPFAM" id="SSF49313">
    <property type="entry name" value="Cadherin-like"/>
    <property type="match status" value="4"/>
</dbReference>
<evidence type="ECO:0000256" key="12">
    <source>
        <dbReference type="SAM" id="Phobius"/>
    </source>
</evidence>
<dbReference type="GO" id="GO:0009653">
    <property type="term" value="P:anatomical structure morphogenesis"/>
    <property type="evidence" value="ECO:0007669"/>
    <property type="project" value="UniProtKB-ARBA"/>
</dbReference>
<feature type="signal peptide" evidence="13">
    <location>
        <begin position="1"/>
        <end position="28"/>
    </location>
</feature>
<evidence type="ECO:0000256" key="13">
    <source>
        <dbReference type="SAM" id="SignalP"/>
    </source>
</evidence>
<keyword evidence="4 13" id="KW-0732">Signal</keyword>
<evidence type="ECO:0000256" key="9">
    <source>
        <dbReference type="ARBA" id="ARBA00023136"/>
    </source>
</evidence>
<evidence type="ECO:0000256" key="6">
    <source>
        <dbReference type="ARBA" id="ARBA00022837"/>
    </source>
</evidence>
<keyword evidence="10" id="KW-0325">Glycoprotein</keyword>
<evidence type="ECO:0000256" key="1">
    <source>
        <dbReference type="ARBA" id="ARBA00004251"/>
    </source>
</evidence>
<evidence type="ECO:0000256" key="5">
    <source>
        <dbReference type="ARBA" id="ARBA00022737"/>
    </source>
</evidence>
<dbReference type="PANTHER" id="PTHR24028:SF114">
    <property type="entry name" value="PCDH2G3 PROTEIN-RELATED"/>
    <property type="match status" value="1"/>
</dbReference>
<comment type="caution">
    <text evidence="15">The sequence shown here is derived from an EMBL/GenBank/DDBJ whole genome shotgun (WGS) entry which is preliminary data.</text>
</comment>
<name>A0A9W7WL45_TRIRA</name>
<evidence type="ECO:0000259" key="14">
    <source>
        <dbReference type="PROSITE" id="PS50268"/>
    </source>
</evidence>
<dbReference type="GO" id="GO:0005509">
    <property type="term" value="F:calcium ion binding"/>
    <property type="evidence" value="ECO:0007669"/>
    <property type="project" value="UniProtKB-UniRule"/>
</dbReference>
<organism evidence="15 16">
    <name type="scientific">Triplophysa rosa</name>
    <name type="common">Cave loach</name>
    <dbReference type="NCBI Taxonomy" id="992332"/>
    <lineage>
        <taxon>Eukaryota</taxon>
        <taxon>Metazoa</taxon>
        <taxon>Chordata</taxon>
        <taxon>Craniata</taxon>
        <taxon>Vertebrata</taxon>
        <taxon>Euteleostomi</taxon>
        <taxon>Actinopterygii</taxon>
        <taxon>Neopterygii</taxon>
        <taxon>Teleostei</taxon>
        <taxon>Ostariophysi</taxon>
        <taxon>Cypriniformes</taxon>
        <taxon>Nemacheilidae</taxon>
        <taxon>Triplophysa</taxon>
    </lineage>
</organism>
<keyword evidence="8 12" id="KW-1133">Transmembrane helix</keyword>
<dbReference type="PROSITE" id="PS50268">
    <property type="entry name" value="CADHERIN_2"/>
    <property type="match status" value="4"/>
</dbReference>
<protein>
    <submittedName>
        <fullName evidence="15">Protocadherin beta-15-like</fullName>
    </submittedName>
</protein>
<keyword evidence="5" id="KW-0677">Repeat</keyword>
<evidence type="ECO:0000256" key="10">
    <source>
        <dbReference type="ARBA" id="ARBA00023180"/>
    </source>
</evidence>
<dbReference type="AlphaFoldDB" id="A0A9W7WL45"/>
<dbReference type="PRINTS" id="PR00205">
    <property type="entry name" value="CADHERIN"/>
</dbReference>
<dbReference type="InterPro" id="IPR020894">
    <property type="entry name" value="Cadherin_CS"/>
</dbReference>
<keyword evidence="2" id="KW-1003">Cell membrane</keyword>
<dbReference type="Proteomes" id="UP001059041">
    <property type="component" value="Linkage Group LG13"/>
</dbReference>
<evidence type="ECO:0000256" key="7">
    <source>
        <dbReference type="ARBA" id="ARBA00022889"/>
    </source>
</evidence>
<dbReference type="PANTHER" id="PTHR24028">
    <property type="entry name" value="CADHERIN-87A"/>
    <property type="match status" value="1"/>
</dbReference>
<dbReference type="InterPro" id="IPR013164">
    <property type="entry name" value="Cadherin_N"/>
</dbReference>
<sequence>MVVLSRQCTLAHWCQLCFGFIFMRLSLCEVHYSIPEEMEPGAVIGNVARDLGIDVAELTRRRARVVAEGTRRFCELRWETDCLLVSEKMDREELCAQSPPCVLQFQLLLEDPLEVYSILLHVQDINDNSPAFENGQIELELLESMAPGRRVPLESARDPDIAPNSVQHYSISDSGYFALEMNTQVDRNAYPELVLKKPLDRESRADHFLTLSGVDGGRPSRSGAASIHIHVLDANDNIPVFEESVYTVSAHENSAPGSVLIKLNAIDLDNGIYGDVSYSFSHVPDKKRGLVWIDPVTGEVRLTGVLDYEEAASHELDVQAKDGGGQSSHCKLMIHVKDENDNAPVIVIKSNSASVPEDTSPGTTMVVLLHVYDLDAGTSGRVTCYVSADVPFKLVSQVKNYFMLVTVFTVTVFTVFNCNSPVFRHSRYRVHVAENQPVGTLLLRVRADDADEGKNAKIFYSLSEDVTAYLSIDSATGEIITARSFDYEAFTHFHVQVMARDGGSPPFVSNCSVWVFIGDQNDNAPVVLYPAAPAGYLVTKVIAVDVDAGHNAWLSYEIVGTTQPDLFSIGLHCGEIRTMRPFVKDDDTKHSLLVSVTDNGPKALSTTATVNIAIEDGMRVIDQLSARGTDESHVLSDLTVYLIIALVGVSSFCLVLIIAVLYMGLCKYRHVYHSPANFPVFPPTCGPPGYFDASGFNTVRKEDELTWFLTSSSWKGDFRFGSGFVDFDMQRKTLRSGGHSARCAKLSVSHKL</sequence>
<dbReference type="InterPro" id="IPR050174">
    <property type="entry name" value="Protocadherin/Cadherin-CA"/>
</dbReference>
<dbReference type="GO" id="GO:0005886">
    <property type="term" value="C:plasma membrane"/>
    <property type="evidence" value="ECO:0007669"/>
    <property type="project" value="UniProtKB-SubCell"/>
</dbReference>
<accession>A0A9W7WL45</accession>
<keyword evidence="9 12" id="KW-0472">Membrane</keyword>
<evidence type="ECO:0000256" key="2">
    <source>
        <dbReference type="ARBA" id="ARBA00022475"/>
    </source>
</evidence>
<evidence type="ECO:0000256" key="4">
    <source>
        <dbReference type="ARBA" id="ARBA00022729"/>
    </source>
</evidence>
<reference evidence="15" key="1">
    <citation type="submission" date="2021-02" db="EMBL/GenBank/DDBJ databases">
        <title>Comparative genomics reveals that relaxation of natural selection precedes convergent phenotypic evolution of cavefish.</title>
        <authorList>
            <person name="Peng Z."/>
        </authorList>
    </citation>
    <scope>NUCLEOTIDE SEQUENCE</scope>
    <source>
        <tissue evidence="15">Muscle</tissue>
    </source>
</reference>
<feature type="transmembrane region" description="Helical" evidence="12">
    <location>
        <begin position="640"/>
        <end position="665"/>
    </location>
</feature>
<feature type="domain" description="Cadherin" evidence="14">
    <location>
        <begin position="532"/>
        <end position="616"/>
    </location>
</feature>
<dbReference type="Gene3D" id="2.60.40.60">
    <property type="entry name" value="Cadherins"/>
    <property type="match status" value="6"/>
</dbReference>